<name>A0A090L5I9_STRRB</name>
<proteinExistence type="predicted"/>
<dbReference type="EMBL" id="LN609528">
    <property type="protein sequence ID" value="CEF65066.1"/>
    <property type="molecule type" value="Genomic_DNA"/>
</dbReference>
<feature type="region of interest" description="Disordered" evidence="1">
    <location>
        <begin position="678"/>
        <end position="734"/>
    </location>
</feature>
<dbReference type="CTD" id="36377431"/>
<gene>
    <name evidence="4 6 7" type="ORF">SRAE_1000331900</name>
</gene>
<dbReference type="AlphaFoldDB" id="A0A090L5I9"/>
<evidence type="ECO:0000256" key="3">
    <source>
        <dbReference type="SAM" id="SignalP"/>
    </source>
</evidence>
<feature type="transmembrane region" description="Helical" evidence="2">
    <location>
        <begin position="633"/>
        <end position="656"/>
    </location>
</feature>
<keyword evidence="2" id="KW-0812">Transmembrane</keyword>
<keyword evidence="2" id="KW-1133">Transmembrane helix</keyword>
<feature type="compositionally biased region" description="Basic residues" evidence="1">
    <location>
        <begin position="680"/>
        <end position="695"/>
    </location>
</feature>
<evidence type="ECO:0000313" key="4">
    <source>
        <dbReference type="EMBL" id="CEF65066.1"/>
    </source>
</evidence>
<dbReference type="Proteomes" id="UP000035682">
    <property type="component" value="Unplaced"/>
</dbReference>
<evidence type="ECO:0000256" key="1">
    <source>
        <dbReference type="SAM" id="MobiDB-lite"/>
    </source>
</evidence>
<evidence type="ECO:0000256" key="2">
    <source>
        <dbReference type="SAM" id="Phobius"/>
    </source>
</evidence>
<keyword evidence="3" id="KW-0732">Signal</keyword>
<reference evidence="6" key="2">
    <citation type="submission" date="2020-12" db="UniProtKB">
        <authorList>
            <consortium name="WormBaseParasite"/>
        </authorList>
    </citation>
    <scope>IDENTIFICATION</scope>
</reference>
<evidence type="ECO:0000313" key="7">
    <source>
        <dbReference type="WormBase" id="SRAE_1000331900"/>
    </source>
</evidence>
<protein>
    <submittedName>
        <fullName evidence="4 6">Uncharacterized protein</fullName>
    </submittedName>
</protein>
<accession>A0A090L5I9</accession>
<dbReference type="GeneID" id="36377431"/>
<organism evidence="4">
    <name type="scientific">Strongyloides ratti</name>
    <name type="common">Parasitic roundworm</name>
    <dbReference type="NCBI Taxonomy" id="34506"/>
    <lineage>
        <taxon>Eukaryota</taxon>
        <taxon>Metazoa</taxon>
        <taxon>Ecdysozoa</taxon>
        <taxon>Nematoda</taxon>
        <taxon>Chromadorea</taxon>
        <taxon>Rhabditida</taxon>
        <taxon>Tylenchina</taxon>
        <taxon>Panagrolaimomorpha</taxon>
        <taxon>Strongyloidoidea</taxon>
        <taxon>Strongyloididae</taxon>
        <taxon>Strongyloides</taxon>
    </lineage>
</organism>
<feature type="chain" id="PRO_5015030467" evidence="3">
    <location>
        <begin position="19"/>
        <end position="734"/>
    </location>
</feature>
<evidence type="ECO:0000313" key="5">
    <source>
        <dbReference type="Proteomes" id="UP000035682"/>
    </source>
</evidence>
<evidence type="ECO:0000313" key="6">
    <source>
        <dbReference type="WBParaSite" id="SRAE_1000331900.1"/>
    </source>
</evidence>
<reference evidence="4 5" key="1">
    <citation type="submission" date="2014-09" db="EMBL/GenBank/DDBJ databases">
        <authorList>
            <person name="Martin A.A."/>
        </authorList>
    </citation>
    <scope>NUCLEOTIDE SEQUENCE</scope>
    <source>
        <strain evidence="5">ED321</strain>
        <strain evidence="4">ED321 Heterogonic</strain>
    </source>
</reference>
<feature type="signal peptide" evidence="3">
    <location>
        <begin position="1"/>
        <end position="18"/>
    </location>
</feature>
<feature type="compositionally biased region" description="Low complexity" evidence="1">
    <location>
        <begin position="696"/>
        <end position="728"/>
    </location>
</feature>
<keyword evidence="5" id="KW-1185">Reference proteome</keyword>
<dbReference type="RefSeq" id="XP_024504267.1">
    <property type="nucleotide sequence ID" value="XM_024650495.1"/>
</dbReference>
<dbReference type="WormBase" id="SRAE_1000331900">
    <property type="protein sequence ID" value="SRP00176"/>
    <property type="gene ID" value="WBGene00259936"/>
</dbReference>
<sequence>MNILWKILLSYLLGHINFNIFCIATTLDYECENSTSLVERIVIGLNKHNYGNDETKFWSKTFNDGSNQKFDHSVDLPDGAKFVIKNIDIIGIPLKNVYVDKDDTIHDIHSSFRYYLCPISSIKKNWFYFNNYKKDQPIINLDGTNRCSVGHCEMGLLLYYSNGDANVLKGGGTANRGLYVEFEGGSIYPLLFKQAKSNDKNMALVACPYINWMSKYGISKYQPAEYIKNFFPIIPQDDFDRHRFIPTFKYSSKKLPGKKNANDRDVKVFICGTIKQSKFPDVEVGFDLEKANEQKSFPITFDGTNVLCDSKDIKDDYVFGYIPSDKIVLGTSEEISYFSSENKFYSGQYLLVYNKNEIIERRKELKRMDNGNTPNNEYDSHSWDYGEKFYFNPKCIGEVENIVATLKLKVGDNVVDGVLNQDSNIISHEINEIIGTTTLGCHPFMNQVYDDRFSDFYSKRFKTFIQRIEDENGKAVEEPKKETIEIFDGSKTIFGKYKCTIEEGITFGKIKSSEFIITSKYGENAKNTINALKTDKDVIKCLNKNERDAPLFEMIVVIKTDKTYKYIKKNNINEDFKLTHEYVILKLKDNEVMIDNTKFECIYKKDGVISSRKVVTINVKSDVEKVKGSNSSTLIICGIGAVVVLLLVIIVIVIVVKIKQKQKANLLAKVSDGISTSPMPKKKLNVSKNKSKSKSSKTSSSYSTSKSISNSTSKSNSKSASKSTSKSTHNSKTK</sequence>
<dbReference type="WBParaSite" id="SRAE_1000331900.1">
    <property type="protein sequence ID" value="SRAE_1000331900.1"/>
    <property type="gene ID" value="WBGene00259936"/>
</dbReference>
<keyword evidence="2" id="KW-0472">Membrane</keyword>